<reference evidence="3" key="1">
    <citation type="journal article" date="2015" name="Nature">
        <title>Complex archaea that bridge the gap between prokaryotes and eukaryotes.</title>
        <authorList>
            <person name="Spang A."/>
            <person name="Saw J.H."/>
            <person name="Jorgensen S.L."/>
            <person name="Zaremba-Niedzwiedzka K."/>
            <person name="Martijn J."/>
            <person name="Lind A.E."/>
            <person name="van Eijk R."/>
            <person name="Schleper C."/>
            <person name="Guy L."/>
            <person name="Ettema T.J."/>
        </authorList>
    </citation>
    <scope>NUCLEOTIDE SEQUENCE</scope>
</reference>
<organism evidence="3">
    <name type="scientific">marine sediment metagenome</name>
    <dbReference type="NCBI Taxonomy" id="412755"/>
    <lineage>
        <taxon>unclassified sequences</taxon>
        <taxon>metagenomes</taxon>
        <taxon>ecological metagenomes</taxon>
    </lineage>
</organism>
<dbReference type="AlphaFoldDB" id="A0A0F8Z6D8"/>
<feature type="compositionally biased region" description="Basic and acidic residues" evidence="2">
    <location>
        <begin position="84"/>
        <end position="95"/>
    </location>
</feature>
<evidence type="ECO:0000313" key="3">
    <source>
        <dbReference type="EMBL" id="KKK81570.1"/>
    </source>
</evidence>
<protein>
    <submittedName>
        <fullName evidence="3">Uncharacterized protein</fullName>
    </submittedName>
</protein>
<feature type="non-terminal residue" evidence="3">
    <location>
        <position position="1"/>
    </location>
</feature>
<feature type="compositionally biased region" description="Basic and acidic residues" evidence="2">
    <location>
        <begin position="132"/>
        <end position="143"/>
    </location>
</feature>
<dbReference type="EMBL" id="LAZR01053063">
    <property type="protein sequence ID" value="KKK81570.1"/>
    <property type="molecule type" value="Genomic_DNA"/>
</dbReference>
<keyword evidence="1" id="KW-0175">Coiled coil</keyword>
<feature type="compositionally biased region" description="Basic and acidic residues" evidence="2">
    <location>
        <begin position="53"/>
        <end position="76"/>
    </location>
</feature>
<evidence type="ECO:0000256" key="1">
    <source>
        <dbReference type="SAM" id="Coils"/>
    </source>
</evidence>
<gene>
    <name evidence="3" type="ORF">LCGC14_2812110</name>
</gene>
<sequence>PYVAVLDVEASVLDGEGDAAGGAFDGDFLHGGEGRAHHDPLVPEPVLNAVVAKEDRSGEREVAGEGHGAAEVDVRKQAQGAGQRGRDGHRLEQHHVLNGAQRAHRRAERPSEKQREDQRQQEERRHRQRHGVVGDEQGHGDVLDGPDRADAPLAVEAEVEQTFDGQQKTLKNRIYGIHKETYNIRRDISQSGSYLQRIYSLKEQSSKERDRIRFRIERLAIETEEKIDILNDKLRDKRNQADALLKKYWKFIEQFDLIE</sequence>
<feature type="compositionally biased region" description="Basic and acidic residues" evidence="2">
    <location>
        <begin position="108"/>
        <end position="125"/>
    </location>
</feature>
<evidence type="ECO:0000256" key="2">
    <source>
        <dbReference type="SAM" id="MobiDB-lite"/>
    </source>
</evidence>
<accession>A0A0F8Z6D8</accession>
<comment type="caution">
    <text evidence="3">The sequence shown here is derived from an EMBL/GenBank/DDBJ whole genome shotgun (WGS) entry which is preliminary data.</text>
</comment>
<feature type="coiled-coil region" evidence="1">
    <location>
        <begin position="220"/>
        <end position="247"/>
    </location>
</feature>
<proteinExistence type="predicted"/>
<feature type="region of interest" description="Disordered" evidence="2">
    <location>
        <begin position="53"/>
        <end position="143"/>
    </location>
</feature>
<name>A0A0F8Z6D8_9ZZZZ</name>